<accession>A0ABD5S5H5</accession>
<organism evidence="2 3">
    <name type="scientific">Halobium palmae</name>
    <dbReference type="NCBI Taxonomy" id="1776492"/>
    <lineage>
        <taxon>Archaea</taxon>
        <taxon>Methanobacteriati</taxon>
        <taxon>Methanobacteriota</taxon>
        <taxon>Stenosarchaea group</taxon>
        <taxon>Halobacteria</taxon>
        <taxon>Halobacteriales</taxon>
        <taxon>Haloferacaceae</taxon>
        <taxon>Halobium</taxon>
    </lineage>
</organism>
<dbReference type="Pfam" id="PF10604">
    <property type="entry name" value="Polyketide_cyc2"/>
    <property type="match status" value="1"/>
</dbReference>
<name>A0ABD5S5H5_9EURY</name>
<dbReference type="CDD" id="cd07822">
    <property type="entry name" value="SRPBCC_4"/>
    <property type="match status" value="1"/>
</dbReference>
<comment type="caution">
    <text evidence="2">The sequence shown here is derived from an EMBL/GenBank/DDBJ whole genome shotgun (WGS) entry which is preliminary data.</text>
</comment>
<keyword evidence="3" id="KW-1185">Reference proteome</keyword>
<dbReference type="AlphaFoldDB" id="A0ABD5S5H5"/>
<feature type="region of interest" description="Disordered" evidence="1">
    <location>
        <begin position="1"/>
        <end position="22"/>
    </location>
</feature>
<dbReference type="Gene3D" id="3.30.530.20">
    <property type="match status" value="1"/>
</dbReference>
<gene>
    <name evidence="2" type="ORF">ACFQE1_21030</name>
</gene>
<dbReference type="SUPFAM" id="SSF55961">
    <property type="entry name" value="Bet v1-like"/>
    <property type="match status" value="1"/>
</dbReference>
<dbReference type="PANTHER" id="PTHR36166">
    <property type="entry name" value="CHROMOSOME 9, WHOLE GENOME SHOTGUN SEQUENCE"/>
    <property type="match status" value="1"/>
</dbReference>
<dbReference type="InterPro" id="IPR023393">
    <property type="entry name" value="START-like_dom_sf"/>
</dbReference>
<proteinExistence type="predicted"/>
<evidence type="ECO:0000256" key="1">
    <source>
        <dbReference type="SAM" id="MobiDB-lite"/>
    </source>
</evidence>
<dbReference type="Proteomes" id="UP001596328">
    <property type="component" value="Unassembled WGS sequence"/>
</dbReference>
<dbReference type="EMBL" id="JBHSWU010001413">
    <property type="protein sequence ID" value="MFC6726810.1"/>
    <property type="molecule type" value="Genomic_DNA"/>
</dbReference>
<feature type="non-terminal residue" evidence="2">
    <location>
        <position position="1"/>
    </location>
</feature>
<sequence>HGWTVEATAASGAPTGPDAGSHGKFMLRADDMYCMREIRTDIEIDAPPRIVWDVLTDLDAYGEWNPQTTSASGVVGEGETIDITVEPAGRRPVSMSPRVTAVVPRRRLEWVGTVVHPRLFEARHEFELEPLHDGGTRLYNDERIHGLLARFVVDDGTIRDYEAMNRALAERAASMATAEKRPA</sequence>
<dbReference type="InterPro" id="IPR019587">
    <property type="entry name" value="Polyketide_cyclase/dehydratase"/>
</dbReference>
<dbReference type="PANTHER" id="PTHR36166:SF1">
    <property type="entry name" value="SRPBCC DOMAIN-CONTAINING PROTEIN"/>
    <property type="match status" value="1"/>
</dbReference>
<evidence type="ECO:0000313" key="3">
    <source>
        <dbReference type="Proteomes" id="UP001596328"/>
    </source>
</evidence>
<protein>
    <submittedName>
        <fullName evidence="2">SRPBCC family protein</fullName>
    </submittedName>
</protein>
<evidence type="ECO:0000313" key="2">
    <source>
        <dbReference type="EMBL" id="MFC6726810.1"/>
    </source>
</evidence>
<reference evidence="2 3" key="1">
    <citation type="journal article" date="2019" name="Int. J. Syst. Evol. Microbiol.">
        <title>The Global Catalogue of Microorganisms (GCM) 10K type strain sequencing project: providing services to taxonomists for standard genome sequencing and annotation.</title>
        <authorList>
            <consortium name="The Broad Institute Genomics Platform"/>
            <consortium name="The Broad Institute Genome Sequencing Center for Infectious Disease"/>
            <person name="Wu L."/>
            <person name="Ma J."/>
        </authorList>
    </citation>
    <scope>NUCLEOTIDE SEQUENCE [LARGE SCALE GENOMIC DNA]</scope>
    <source>
        <strain evidence="2 3">NBRC 111368</strain>
    </source>
</reference>